<gene>
    <name evidence="14" type="ORF">ACFFGG_03840</name>
</gene>
<reference evidence="14 15" key="1">
    <citation type="submission" date="2024-09" db="EMBL/GenBank/DDBJ databases">
        <authorList>
            <person name="Sun Q."/>
            <person name="Mori K."/>
        </authorList>
    </citation>
    <scope>NUCLEOTIDE SEQUENCE [LARGE SCALE GENOMIC DNA]</scope>
    <source>
        <strain evidence="14 15">NCAIM B.02336</strain>
    </source>
</reference>
<keyword evidence="15" id="KW-1185">Reference proteome</keyword>
<evidence type="ECO:0000256" key="1">
    <source>
        <dbReference type="ARBA" id="ARBA00004459"/>
    </source>
</evidence>
<evidence type="ECO:0000256" key="10">
    <source>
        <dbReference type="ARBA" id="ARBA00023186"/>
    </source>
</evidence>
<evidence type="ECO:0000256" key="2">
    <source>
        <dbReference type="ARBA" id="ARBA00009696"/>
    </source>
</evidence>
<comment type="similarity">
    <text evidence="2">Belongs to the LolB family.</text>
</comment>
<evidence type="ECO:0000256" key="11">
    <source>
        <dbReference type="ARBA" id="ARBA00023237"/>
    </source>
</evidence>
<dbReference type="InterPro" id="IPR004565">
    <property type="entry name" value="OM_lipoprot_LolB"/>
</dbReference>
<dbReference type="EMBL" id="JBHLTN010000007">
    <property type="protein sequence ID" value="MFC0591681.1"/>
    <property type="molecule type" value="Genomic_DNA"/>
</dbReference>
<keyword evidence="9" id="KW-0564">Palmitate</keyword>
<name>A0ABV6PPB7_9BURK</name>
<dbReference type="Pfam" id="PF03550">
    <property type="entry name" value="LolB"/>
    <property type="match status" value="1"/>
</dbReference>
<evidence type="ECO:0000256" key="13">
    <source>
        <dbReference type="SAM" id="SignalP"/>
    </source>
</evidence>
<protein>
    <recommendedName>
        <fullName evidence="4">Outer-membrane lipoprotein LolB</fullName>
    </recommendedName>
</protein>
<accession>A0ABV6PPB7</accession>
<comment type="caution">
    <text evidence="14">The sequence shown here is derived from an EMBL/GenBank/DDBJ whole genome shotgun (WGS) entry which is preliminary data.</text>
</comment>
<evidence type="ECO:0000256" key="9">
    <source>
        <dbReference type="ARBA" id="ARBA00023139"/>
    </source>
</evidence>
<evidence type="ECO:0000256" key="7">
    <source>
        <dbReference type="ARBA" id="ARBA00022927"/>
    </source>
</evidence>
<sequence>MSATPTAPMRRRAMLAALGLPWLGLVACATRAPLAPPAEGATQSWSGRLGLVIASDPPQQFHAGFELTGDAQSGELRLSSPLGSILAELKWRPDEALLVQDGQTHAFPSVDALSAAVTGTAVPLQALFAWLRGVPEEVPGWQADLSGLSDGRLLARRLSPLPGAELRVILDPA</sequence>
<evidence type="ECO:0000256" key="6">
    <source>
        <dbReference type="ARBA" id="ARBA00022729"/>
    </source>
</evidence>
<keyword evidence="11" id="KW-0998">Cell outer membrane</keyword>
<keyword evidence="6 13" id="KW-0732">Signal</keyword>
<evidence type="ECO:0000313" key="15">
    <source>
        <dbReference type="Proteomes" id="UP001589834"/>
    </source>
</evidence>
<dbReference type="Gene3D" id="2.50.20.10">
    <property type="entry name" value="Lipoprotein localisation LolA/LolB/LppX"/>
    <property type="match status" value="1"/>
</dbReference>
<proteinExistence type="inferred from homology"/>
<dbReference type="Proteomes" id="UP001589834">
    <property type="component" value="Unassembled WGS sequence"/>
</dbReference>
<evidence type="ECO:0000313" key="14">
    <source>
        <dbReference type="EMBL" id="MFC0591681.1"/>
    </source>
</evidence>
<dbReference type="InterPro" id="IPR029046">
    <property type="entry name" value="LolA/LolB/LppX"/>
</dbReference>
<evidence type="ECO:0000256" key="3">
    <source>
        <dbReference type="ARBA" id="ARBA00011245"/>
    </source>
</evidence>
<keyword evidence="8" id="KW-0472">Membrane</keyword>
<evidence type="ECO:0000256" key="12">
    <source>
        <dbReference type="ARBA" id="ARBA00023288"/>
    </source>
</evidence>
<keyword evidence="12 14" id="KW-0449">Lipoprotein</keyword>
<comment type="subcellular location">
    <subcellularLocation>
        <location evidence="1">Cell outer membrane</location>
        <topology evidence="1">Lipid-anchor</topology>
    </subcellularLocation>
</comment>
<evidence type="ECO:0000256" key="8">
    <source>
        <dbReference type="ARBA" id="ARBA00023136"/>
    </source>
</evidence>
<dbReference type="SUPFAM" id="SSF89392">
    <property type="entry name" value="Prokaryotic lipoproteins and lipoprotein localization factors"/>
    <property type="match status" value="1"/>
</dbReference>
<evidence type="ECO:0000256" key="4">
    <source>
        <dbReference type="ARBA" id="ARBA00016202"/>
    </source>
</evidence>
<keyword evidence="10" id="KW-0143">Chaperone</keyword>
<evidence type="ECO:0000256" key="5">
    <source>
        <dbReference type="ARBA" id="ARBA00022448"/>
    </source>
</evidence>
<organism evidence="14 15">
    <name type="scientific">Ottowia pentelensis</name>
    <dbReference type="NCBI Taxonomy" id="511108"/>
    <lineage>
        <taxon>Bacteria</taxon>
        <taxon>Pseudomonadati</taxon>
        <taxon>Pseudomonadota</taxon>
        <taxon>Betaproteobacteria</taxon>
        <taxon>Burkholderiales</taxon>
        <taxon>Comamonadaceae</taxon>
        <taxon>Ottowia</taxon>
    </lineage>
</organism>
<keyword evidence="7" id="KW-0653">Protein transport</keyword>
<keyword evidence="5" id="KW-0813">Transport</keyword>
<dbReference type="RefSeq" id="WP_377480031.1">
    <property type="nucleotide sequence ID" value="NZ_JBHLTN010000007.1"/>
</dbReference>
<comment type="subunit">
    <text evidence="3">Monomer.</text>
</comment>
<feature type="signal peptide" evidence="13">
    <location>
        <begin position="1"/>
        <end position="31"/>
    </location>
</feature>
<feature type="chain" id="PRO_5047223974" description="Outer-membrane lipoprotein LolB" evidence="13">
    <location>
        <begin position="32"/>
        <end position="173"/>
    </location>
</feature>